<feature type="transmembrane region" description="Helical" evidence="1">
    <location>
        <begin position="91"/>
        <end position="109"/>
    </location>
</feature>
<dbReference type="AlphaFoldDB" id="A0A212K025"/>
<protein>
    <recommendedName>
        <fullName evidence="3">DUF1275 domain-containing protein</fullName>
    </recommendedName>
</protein>
<evidence type="ECO:0008006" key="3">
    <source>
        <dbReference type="Google" id="ProtNLM"/>
    </source>
</evidence>
<dbReference type="EMBL" id="FLUN01000001">
    <property type="protein sequence ID" value="SBW04855.1"/>
    <property type="molecule type" value="Genomic_DNA"/>
</dbReference>
<sequence>MKRAHSVSDSLPLAITLAFSGGLMDAYSYLERGHVFANAQTGNIVLFSINLTTGNFMLALTYLLPVVAFAIGIALASLLRIHYRGRPRVHWRQIVVLIEALLFFCVAFIPQSFNLLANSLISFACGAQVESFRKVQNKEMGIATTMCIGNLRSGVQAICEYHVTKNKATLKRGLYAFTIIIGFALGAVVCGNLLLTFLQEKSILLSCALMLAAFCAMLIQDRECESENIVRD</sequence>
<feature type="transmembrane region" description="Helical" evidence="1">
    <location>
        <begin position="174"/>
        <end position="197"/>
    </location>
</feature>
<reference evidence="2" key="1">
    <citation type="submission" date="2016-04" db="EMBL/GenBank/DDBJ databases">
        <authorList>
            <person name="Evans L.H."/>
            <person name="Alamgir A."/>
            <person name="Owens N."/>
            <person name="Weber N.D."/>
            <person name="Virtaneva K."/>
            <person name="Barbian K."/>
            <person name="Babar A."/>
            <person name="Rosenke K."/>
        </authorList>
    </citation>
    <scope>NUCLEOTIDE SEQUENCE</scope>
    <source>
        <strain evidence="2">86</strain>
    </source>
</reference>
<keyword evidence="1" id="KW-1133">Transmembrane helix</keyword>
<dbReference type="Pfam" id="PF06912">
    <property type="entry name" value="DUF1275"/>
    <property type="match status" value="1"/>
</dbReference>
<keyword evidence="1" id="KW-0472">Membrane</keyword>
<gene>
    <name evidence="2" type="ORF">KL86CLO1_11958</name>
</gene>
<feature type="transmembrane region" description="Helical" evidence="1">
    <location>
        <begin position="56"/>
        <end position="79"/>
    </location>
</feature>
<evidence type="ECO:0000313" key="2">
    <source>
        <dbReference type="EMBL" id="SBW04855.1"/>
    </source>
</evidence>
<feature type="transmembrane region" description="Helical" evidence="1">
    <location>
        <begin position="203"/>
        <end position="219"/>
    </location>
</feature>
<dbReference type="PANTHER" id="PTHR37314:SF4">
    <property type="entry name" value="UPF0700 TRANSMEMBRANE PROTEIN YOAK"/>
    <property type="match status" value="1"/>
</dbReference>
<name>A0A212K025_9FIRM</name>
<dbReference type="InterPro" id="IPR010699">
    <property type="entry name" value="DUF1275"/>
</dbReference>
<evidence type="ECO:0000256" key="1">
    <source>
        <dbReference type="SAM" id="Phobius"/>
    </source>
</evidence>
<dbReference type="PANTHER" id="PTHR37314">
    <property type="entry name" value="SLR0142 PROTEIN"/>
    <property type="match status" value="1"/>
</dbReference>
<organism evidence="2">
    <name type="scientific">uncultured Eubacteriales bacterium</name>
    <dbReference type="NCBI Taxonomy" id="172733"/>
    <lineage>
        <taxon>Bacteria</taxon>
        <taxon>Bacillati</taxon>
        <taxon>Bacillota</taxon>
        <taxon>Clostridia</taxon>
        <taxon>Eubacteriales</taxon>
        <taxon>environmental samples</taxon>
    </lineage>
</organism>
<proteinExistence type="predicted"/>
<feature type="transmembrane region" description="Helical" evidence="1">
    <location>
        <begin position="12"/>
        <end position="30"/>
    </location>
</feature>
<accession>A0A212K025</accession>
<keyword evidence="1" id="KW-0812">Transmembrane</keyword>